<comment type="caution">
    <text evidence="14">The sequence shown here is derived from an EMBL/GenBank/DDBJ whole genome shotgun (WGS) entry which is preliminary data.</text>
</comment>
<dbReference type="GO" id="GO:0052381">
    <property type="term" value="F:tRNA dimethylallyltransferase activity"/>
    <property type="evidence" value="ECO:0007669"/>
    <property type="project" value="UniProtKB-UniRule"/>
</dbReference>
<comment type="function">
    <text evidence="2 10 12">Catalyzes the transfer of a dimethylallyl group onto the adenine at position 37 in tRNAs that read codons beginning with uridine, leading to the formation of N6-(dimethylallyl)adenosine (i(6)A).</text>
</comment>
<proteinExistence type="inferred from homology"/>
<evidence type="ECO:0000313" key="14">
    <source>
        <dbReference type="EMBL" id="TSC92337.1"/>
    </source>
</evidence>
<evidence type="ECO:0000256" key="9">
    <source>
        <dbReference type="ARBA" id="ARBA00049563"/>
    </source>
</evidence>
<name>A0A554LHL3_9BACT</name>
<dbReference type="NCBIfam" id="TIGR00174">
    <property type="entry name" value="miaA"/>
    <property type="match status" value="1"/>
</dbReference>
<dbReference type="EMBL" id="VMGH01000001">
    <property type="protein sequence ID" value="TSC92337.1"/>
    <property type="molecule type" value="Genomic_DNA"/>
</dbReference>
<evidence type="ECO:0000256" key="5">
    <source>
        <dbReference type="ARBA" id="ARBA00022694"/>
    </source>
</evidence>
<evidence type="ECO:0000256" key="6">
    <source>
        <dbReference type="ARBA" id="ARBA00022741"/>
    </source>
</evidence>
<evidence type="ECO:0000256" key="10">
    <source>
        <dbReference type="HAMAP-Rule" id="MF_00185"/>
    </source>
</evidence>
<keyword evidence="6 10" id="KW-0547">Nucleotide-binding</keyword>
<accession>A0A554LHL3</accession>
<keyword evidence="5 10" id="KW-0819">tRNA processing</keyword>
<dbReference type="InterPro" id="IPR027417">
    <property type="entry name" value="P-loop_NTPase"/>
</dbReference>
<dbReference type="PANTHER" id="PTHR11088">
    <property type="entry name" value="TRNA DIMETHYLALLYLTRANSFERASE"/>
    <property type="match status" value="1"/>
</dbReference>
<feature type="site" description="Interaction with substrate tRNA" evidence="10">
    <location>
        <position position="80"/>
    </location>
</feature>
<dbReference type="InterPro" id="IPR039657">
    <property type="entry name" value="Dimethylallyltransferase"/>
</dbReference>
<feature type="region of interest" description="Interaction with substrate tRNA" evidence="10">
    <location>
        <begin position="13"/>
        <end position="16"/>
    </location>
</feature>
<reference evidence="14 15" key="1">
    <citation type="submission" date="2017-07" db="EMBL/GenBank/DDBJ databases">
        <title>Mechanisms for carbon and nitrogen cycling indicate functional differentiation within the Candidate Phyla Radiation.</title>
        <authorList>
            <person name="Danczak R.E."/>
            <person name="Johnston M.D."/>
            <person name="Kenah C."/>
            <person name="Slattery M."/>
            <person name="Wrighton K.C."/>
            <person name="Wilkins M.J."/>
        </authorList>
    </citation>
    <scope>NUCLEOTIDE SEQUENCE [LARGE SCALE GENOMIC DNA]</scope>
    <source>
        <strain evidence="14">Licking1014_96</strain>
    </source>
</reference>
<protein>
    <recommendedName>
        <fullName evidence="10">tRNA dimethylallyltransferase</fullName>
        <ecNumber evidence="10">2.5.1.75</ecNumber>
    </recommendedName>
    <alternativeName>
        <fullName evidence="10">Dimethylallyl diphosphate:tRNA dimethylallyltransferase</fullName>
        <shortName evidence="10">DMAPP:tRNA dimethylallyltransferase</shortName>
        <shortName evidence="10">DMATase</shortName>
    </alternativeName>
    <alternativeName>
        <fullName evidence="10">Isopentenyl-diphosphate:tRNA isopentenyltransferase</fullName>
        <shortName evidence="10">IPP transferase</shortName>
        <shortName evidence="10">IPPT</shortName>
        <shortName evidence="10">IPTase</shortName>
    </alternativeName>
</protein>
<evidence type="ECO:0000313" key="15">
    <source>
        <dbReference type="Proteomes" id="UP000318296"/>
    </source>
</evidence>
<evidence type="ECO:0000256" key="12">
    <source>
        <dbReference type="RuleBase" id="RU003784"/>
    </source>
</evidence>
<evidence type="ECO:0000256" key="13">
    <source>
        <dbReference type="RuleBase" id="RU003785"/>
    </source>
</evidence>
<comment type="cofactor">
    <cofactor evidence="1 10">
        <name>Mg(2+)</name>
        <dbReference type="ChEBI" id="CHEBI:18420"/>
    </cofactor>
</comment>
<comment type="subunit">
    <text evidence="10">Monomer.</text>
</comment>
<evidence type="ECO:0000256" key="11">
    <source>
        <dbReference type="RuleBase" id="RU003783"/>
    </source>
</evidence>
<evidence type="ECO:0000256" key="1">
    <source>
        <dbReference type="ARBA" id="ARBA00001946"/>
    </source>
</evidence>
<evidence type="ECO:0000256" key="4">
    <source>
        <dbReference type="ARBA" id="ARBA00022679"/>
    </source>
</evidence>
<dbReference type="HAMAP" id="MF_00185">
    <property type="entry name" value="IPP_trans"/>
    <property type="match status" value="1"/>
</dbReference>
<keyword evidence="8 10" id="KW-0460">Magnesium</keyword>
<feature type="site" description="Interaction with substrate tRNA" evidence="10">
    <location>
        <position position="102"/>
    </location>
</feature>
<keyword evidence="7 10" id="KW-0067">ATP-binding</keyword>
<gene>
    <name evidence="10" type="primary">miaA</name>
    <name evidence="14" type="ORF">CEN92_5</name>
</gene>
<dbReference type="GO" id="GO:0006400">
    <property type="term" value="P:tRNA modification"/>
    <property type="evidence" value="ECO:0007669"/>
    <property type="project" value="TreeGrafter"/>
</dbReference>
<comment type="caution">
    <text evidence="10">Lacks conserved residue(s) required for the propagation of feature annotation.</text>
</comment>
<evidence type="ECO:0000256" key="8">
    <source>
        <dbReference type="ARBA" id="ARBA00022842"/>
    </source>
</evidence>
<keyword evidence="4 10" id="KW-0808">Transferase</keyword>
<organism evidence="14 15">
    <name type="scientific">Candidatus Berkelbacteria bacterium Licking1014_96</name>
    <dbReference type="NCBI Taxonomy" id="2017149"/>
    <lineage>
        <taxon>Bacteria</taxon>
        <taxon>Candidatus Berkelbacteria</taxon>
    </lineage>
</organism>
<comment type="catalytic activity">
    <reaction evidence="9 10 11">
        <text>adenosine(37) in tRNA + dimethylallyl diphosphate = N(6)-dimethylallyladenosine(37) in tRNA + diphosphate</text>
        <dbReference type="Rhea" id="RHEA:26482"/>
        <dbReference type="Rhea" id="RHEA-COMP:10162"/>
        <dbReference type="Rhea" id="RHEA-COMP:10375"/>
        <dbReference type="ChEBI" id="CHEBI:33019"/>
        <dbReference type="ChEBI" id="CHEBI:57623"/>
        <dbReference type="ChEBI" id="CHEBI:74411"/>
        <dbReference type="ChEBI" id="CHEBI:74415"/>
        <dbReference type="EC" id="2.5.1.75"/>
    </reaction>
</comment>
<dbReference type="Proteomes" id="UP000318296">
    <property type="component" value="Unassembled WGS sequence"/>
</dbReference>
<dbReference type="GO" id="GO:0005524">
    <property type="term" value="F:ATP binding"/>
    <property type="evidence" value="ECO:0007669"/>
    <property type="project" value="UniProtKB-UniRule"/>
</dbReference>
<dbReference type="EC" id="2.5.1.75" evidence="10"/>
<dbReference type="PANTHER" id="PTHR11088:SF60">
    <property type="entry name" value="TRNA DIMETHYLALLYLTRANSFERASE"/>
    <property type="match status" value="1"/>
</dbReference>
<sequence length="275" mass="32699">MAKKFKGEVICADSRTIYKYFDIGTAKPSKKERQGVKHHLLDFVDPQKKVYTVAQFQRDALKTIEDIIKRKKLPIIVGGSALYIYALTRNYQFPGKSDTKLRRELESRSLSELQAIAKRSKKITLNPSDFQNKRRLIRAIEIFRNLKFEIRNSFLSPLPYYFLKIGVDLPRSQIYERIDRRTQSWMNKGLVEEVKNLLRRGIPKDRIIEFGLGYREVIKYLDGEIRTKKELVDRINFSQHAFVRRQMTWFRRDKEIQWCNNITNTEKLVSNFLEK</sequence>
<dbReference type="Gene3D" id="3.40.50.300">
    <property type="entry name" value="P-loop containing nucleotide triphosphate hydrolases"/>
    <property type="match status" value="2"/>
</dbReference>
<comment type="similarity">
    <text evidence="3 10 13">Belongs to the IPP transferase family.</text>
</comment>
<evidence type="ECO:0000256" key="3">
    <source>
        <dbReference type="ARBA" id="ARBA00005842"/>
    </source>
</evidence>
<evidence type="ECO:0000256" key="2">
    <source>
        <dbReference type="ARBA" id="ARBA00003213"/>
    </source>
</evidence>
<evidence type="ECO:0000256" key="7">
    <source>
        <dbReference type="ARBA" id="ARBA00022840"/>
    </source>
</evidence>
<dbReference type="InterPro" id="IPR018022">
    <property type="entry name" value="IPT"/>
</dbReference>
<dbReference type="SUPFAM" id="SSF52540">
    <property type="entry name" value="P-loop containing nucleoside triphosphate hydrolases"/>
    <property type="match status" value="1"/>
</dbReference>
<dbReference type="AlphaFoldDB" id="A0A554LHL3"/>
<dbReference type="Pfam" id="PF01715">
    <property type="entry name" value="IPPT"/>
    <property type="match status" value="1"/>
</dbReference>